<comment type="similarity">
    <text evidence="3 12">Belongs to the WD repeat LST8 family.</text>
</comment>
<dbReference type="Proteomes" id="UP000694725">
    <property type="component" value="Unplaced"/>
</dbReference>
<dbReference type="ExpressionAtlas" id="A0A4X1VUI0">
    <property type="expression patterns" value="baseline"/>
</dbReference>
<evidence type="ECO:0000313" key="15">
    <source>
        <dbReference type="Proteomes" id="UP000314985"/>
    </source>
</evidence>
<protein>
    <recommendedName>
        <fullName evidence="4 12">Target of rapamycin complex subunit LST8</fullName>
        <shortName evidence="12">Protein GbetaL</shortName>
        <shortName evidence="12">TORC subunit LST8</shortName>
        <shortName evidence="12">mLST8</shortName>
    </recommendedName>
    <alternativeName>
        <fullName evidence="12">G protein beta subunit-like</fullName>
    </alternativeName>
    <alternativeName>
        <fullName evidence="12">Mammalian lethal with SEC13 protein 8</fullName>
    </alternativeName>
</protein>
<organism evidence="14 15">
    <name type="scientific">Sus scrofa</name>
    <name type="common">Pig</name>
    <dbReference type="NCBI Taxonomy" id="9823"/>
    <lineage>
        <taxon>Eukaryota</taxon>
        <taxon>Metazoa</taxon>
        <taxon>Chordata</taxon>
        <taxon>Craniata</taxon>
        <taxon>Vertebrata</taxon>
        <taxon>Euteleostomi</taxon>
        <taxon>Mammalia</taxon>
        <taxon>Eutheria</taxon>
        <taxon>Laurasiatheria</taxon>
        <taxon>Artiodactyla</taxon>
        <taxon>Suina</taxon>
        <taxon>Suidae</taxon>
        <taxon>Sus</taxon>
    </lineage>
</organism>
<keyword evidence="6 11" id="KW-0853">WD repeat</keyword>
<dbReference type="Ensembl" id="ENSSSCT00015110277.1">
    <property type="protein sequence ID" value="ENSSSCP00015047088.1"/>
    <property type="gene ID" value="ENSSSCG00015080934.1"/>
</dbReference>
<comment type="function">
    <text evidence="12">Subunit of both mTORC1 and mTORC2, which regulates cell growth and survival in response to nutrient and hormonal signals. mTORC1 is activated in response to growth factors or amino acids. In response to nutrients, mTORC1 is recruited to the lysosome membrane and promotes protein, lipid and nucleotide synthesis by phosphorylating several substrates, such as ribosomal protein S6 kinase (RPS6KB1 and RPS6KB2) and EIF4EBP1 (4E-BP1). In the same time, it inhibits catabolic pathways by phosphorylating the autophagy initiation components ULK1 and ATG13, as well as transcription factor TFEB, a master regulators of lysosomal biogenesis and autophagy. The mTORC1 complex is inhibited in response to starvation and amino acid depletion. Within mTORC1, MLST8 interacts directly with MTOR and enhances its kinase activity. In nutrient-poor conditions, stabilizes the MTOR-RPTOR interaction and favors RPTOR-mediated inhibition of MTOR activity. As part of the mTORC2 complex, transduces signals from growth factors to pathways involved in proliferation, cytoskeletal organization, lipogenesis and anabolic output. mTORC2 is also activated by growth factors, but seems to be nutrient-insensitive. In response to growth factors, mTORC2 phosphorylates and activates AGC protein kinase family members, including AKT (AKT1, AKT2 and AKT3), PKC (PRKCA, PRKCB and PRKCE) and SGK1. mTORC2 functions upstream of Rho GTPases to regulate the actin cytoskeleton, probably by activating one or more Rho-type guanine nucleotide exchange factors. mTORC2 promotes the serum-induced formation of stress-fibers or F-actin. mTORC2 plays a critical role in AKT1 activation by mediating phosphorylation of different sites depending on the context, such as 'Thr-450', 'Ser-473', 'Ser-477' or 'Thr-479', facilitating the phosphorylation of the activation loop of AKT1 on 'Thr-308' by PDPK1/PDK1 which is a prerequisite for full activation. mTORC2 regulates the phosphorylation of SGK1 at 'Ser-422'. mTORC2 also modulates the phosphorylation of PRKCA on 'Ser-657'. Within mTORC2, MLST8 acts as a bridge between MAPKAP1/SIN1 and MTOR.</text>
</comment>
<dbReference type="InterPro" id="IPR036322">
    <property type="entry name" value="WD40_repeat_dom_sf"/>
</dbReference>
<evidence type="ECO:0000313" key="14">
    <source>
        <dbReference type="Ensembl" id="ENSSSCP00070045519.1"/>
    </source>
</evidence>
<dbReference type="SUPFAM" id="SSF50978">
    <property type="entry name" value="WD40 repeat-like"/>
    <property type="match status" value="1"/>
</dbReference>
<dbReference type="Ensembl" id="ENSSSCT00035081013.1">
    <property type="protein sequence ID" value="ENSSSCP00035033458.1"/>
    <property type="gene ID" value="ENSSSCG00035060377.1"/>
</dbReference>
<dbReference type="GO" id="GO:0005765">
    <property type="term" value="C:lysosomal membrane"/>
    <property type="evidence" value="ECO:0007669"/>
    <property type="project" value="UniProtKB-SubCell"/>
</dbReference>
<dbReference type="PROSITE" id="PS50294">
    <property type="entry name" value="WD_REPEATS_REGION"/>
    <property type="match status" value="2"/>
</dbReference>
<evidence type="ECO:0000256" key="2">
    <source>
        <dbReference type="ARBA" id="ARBA00004656"/>
    </source>
</evidence>
<gene>
    <name evidence="14" type="primary">MLST8</name>
</gene>
<evidence type="ECO:0000256" key="4">
    <source>
        <dbReference type="ARBA" id="ARBA00018867"/>
    </source>
</evidence>
<dbReference type="PROSITE" id="PS00678">
    <property type="entry name" value="WD_REPEATS_1"/>
    <property type="match status" value="1"/>
</dbReference>
<keyword evidence="8" id="KW-0472">Membrane</keyword>
<comment type="subcellular location">
    <subcellularLocation>
        <location evidence="1 12">Cytoplasm</location>
    </subcellularLocation>
    <subcellularLocation>
        <location evidence="2">Lysosome membrane</location>
    </subcellularLocation>
</comment>
<dbReference type="Proteomes" id="UP000694720">
    <property type="component" value="Unplaced"/>
</dbReference>
<dbReference type="GO" id="GO:0051897">
    <property type="term" value="P:positive regulation of phosphatidylinositol 3-kinase/protein kinase B signal transduction"/>
    <property type="evidence" value="ECO:0007669"/>
    <property type="project" value="Ensembl"/>
</dbReference>
<dbReference type="Ensembl" id="ENSSSCT00060108438.1">
    <property type="protein sequence ID" value="ENSSSCP00060048318.1"/>
    <property type="gene ID" value="ENSSSCG00060078483.1"/>
</dbReference>
<dbReference type="GO" id="GO:0032008">
    <property type="term" value="P:positive regulation of TOR signaling"/>
    <property type="evidence" value="ECO:0007669"/>
    <property type="project" value="Ensembl"/>
</dbReference>
<dbReference type="PANTHER" id="PTHR19842:SF0">
    <property type="entry name" value="TARGET OF RAPAMYCIN COMPLEX SUBUNIT LST8"/>
    <property type="match status" value="1"/>
</dbReference>
<dbReference type="PROSITE" id="PS50082">
    <property type="entry name" value="WD_REPEATS_2"/>
    <property type="match status" value="3"/>
</dbReference>
<evidence type="ECO:0000256" key="6">
    <source>
        <dbReference type="ARBA" id="ARBA00022574"/>
    </source>
</evidence>
<keyword evidence="9" id="KW-0458">Lysosome</keyword>
<sequence>MVAKWSPRTITQAPHTEGEACGVPWCRRNGSSIALHSAYASIDSFRLRSPSWTSAERRAACKVRRPRNESSKAASSGRESAPGGSCLSGTESRRSAEHRGLAGPDALIFDPCRSDLGPCVGPSLSSSHTMNTSPGTVGSDPVILATAGYDHTVRFWQAHSGICTRTVQHQDSQVNALEITPDRSMIAAAGYQHIRMYDLNSNNPNPIISYDGVNKNIASVGFHEDGRWMYTGGEDCTARIWDLRSRNLQCQRIFQVNAPINCVCLHPNQAELIVGDQSGAIHIWDLKTDHNEQLIPEPEVSITSAHIDPDASYMAAVNSTGNCFVWNLTGGIGDEVTQLIPKTKIPAHTRYALQCRFSPDSTLLATCSADQTCKIWRTSNFSLMTELSIKSSNPGESSRGWMWGCAFSGDSQYIVTASSDNLARLWCVETGEIKREYGGHQKAVVCLAFNDSVLG</sequence>
<evidence type="ECO:0000256" key="10">
    <source>
        <dbReference type="ARBA" id="ARBA00066056"/>
    </source>
</evidence>
<dbReference type="GO" id="GO:0030838">
    <property type="term" value="P:positive regulation of actin filament polymerization"/>
    <property type="evidence" value="ECO:0007669"/>
    <property type="project" value="Ensembl"/>
</dbReference>
<evidence type="ECO:0000256" key="8">
    <source>
        <dbReference type="ARBA" id="ARBA00023136"/>
    </source>
</evidence>
<reference evidence="14" key="2">
    <citation type="submission" date="2025-05" db="UniProtKB">
        <authorList>
            <consortium name="Ensembl"/>
        </authorList>
    </citation>
    <scope>IDENTIFICATION</scope>
</reference>
<evidence type="ECO:0000256" key="5">
    <source>
        <dbReference type="ARBA" id="ARBA00022490"/>
    </source>
</evidence>
<dbReference type="Ensembl" id="ENSSSCT00050072791.1">
    <property type="protein sequence ID" value="ENSSSCP00050031325.1"/>
    <property type="gene ID" value="ENSSSCG00050053435.1"/>
</dbReference>
<keyword evidence="5 12" id="KW-0963">Cytoplasm</keyword>
<evidence type="ECO:0000256" key="3">
    <source>
        <dbReference type="ARBA" id="ARBA00009890"/>
    </source>
</evidence>
<dbReference type="GO" id="GO:1902554">
    <property type="term" value="C:serine/threonine protein kinase complex"/>
    <property type="evidence" value="ECO:0007669"/>
    <property type="project" value="Ensembl"/>
</dbReference>
<dbReference type="Proteomes" id="UP000694726">
    <property type="component" value="Unplaced"/>
</dbReference>
<feature type="repeat" description="WD" evidence="11">
    <location>
        <begin position="406"/>
        <end position="436"/>
    </location>
</feature>
<dbReference type="InterPro" id="IPR037588">
    <property type="entry name" value="MLST8"/>
</dbReference>
<dbReference type="InterPro" id="IPR001680">
    <property type="entry name" value="WD40_rpt"/>
</dbReference>
<dbReference type="Gene3D" id="2.130.10.10">
    <property type="entry name" value="YVTN repeat-like/Quinoprotein amine dehydrogenase"/>
    <property type="match status" value="1"/>
</dbReference>
<dbReference type="GO" id="GO:0031931">
    <property type="term" value="C:TORC1 complex"/>
    <property type="evidence" value="ECO:0007669"/>
    <property type="project" value="UniProtKB-UniRule"/>
</dbReference>
<dbReference type="Proteomes" id="UP000694723">
    <property type="component" value="Unplaced"/>
</dbReference>
<feature type="repeat" description="WD" evidence="11">
    <location>
        <begin position="345"/>
        <end position="386"/>
    </location>
</feature>
<evidence type="ECO:0000256" key="1">
    <source>
        <dbReference type="ARBA" id="ARBA00004496"/>
    </source>
</evidence>
<proteinExistence type="inferred from homology"/>
<dbReference type="Pfam" id="PF00400">
    <property type="entry name" value="WD40"/>
    <property type="match status" value="5"/>
</dbReference>
<dbReference type="Ensembl" id="ENSSSCT00065066758.1">
    <property type="protein sequence ID" value="ENSSSCP00065028963.1"/>
    <property type="gene ID" value="ENSSSCG00065048785.1"/>
</dbReference>
<reference evidence="14 15" key="1">
    <citation type="submission" date="2017-08" db="EMBL/GenBank/DDBJ databases">
        <title>USMARCv1.0.</title>
        <authorList>
            <person name="Hannum G.I."/>
            <person name="Koren S."/>
            <person name="Schroeder S.G."/>
            <person name="Chin S.C."/>
            <person name="Nonneman D.J."/>
            <person name="Becker S.A."/>
            <person name="Rosen B.D."/>
            <person name="Bickhart D.M."/>
            <person name="Putnam N.H."/>
            <person name="Green R.E."/>
            <person name="Tuggle C.K."/>
            <person name="Liu H."/>
            <person name="Rohrer G.A."/>
            <person name="Warr A."/>
            <person name="Hall R."/>
            <person name="Kim K."/>
            <person name="Hume D.A."/>
            <person name="Talbot R."/>
            <person name="Chow W."/>
            <person name="Howe K."/>
            <person name="Schwartz A.S."/>
            <person name="Watson M."/>
            <person name="Archibald A.L."/>
            <person name="Phillippy A.M."/>
            <person name="Smith T.P.L."/>
        </authorList>
    </citation>
    <scope>NUCLEOTIDE SEQUENCE [LARGE SCALE GENOMIC DNA]</scope>
</reference>
<comment type="subunit">
    <text evidence="10 12">Part of the mechanistic target of rapamycin complex 1 (mTORC1) which contains MTOR, MLST8 and RPTOR. mTORC1 associates with AKT1S1/PRAS40, which inhibits its activity. mTORC1 binds to and is inhibited by FKBP12-rapamycin. Within mTORC1, interacts directly with MTOR and RPTOR. Component of the mechanistic target of rapamycin complex 2 (mTORC2), consisting in two heterotretramers composed of MTOR, MLST8, RICTOR and MAPKAP1/SIN1. Contrary to mTORC1, mTORC2 does not bind to and is not sensitive to FKBP12-rapamycin. mTORC1 and mTORC2 associate with DEPTOR, which regulates their activity. Interacts with RHEB. Interacts with MEAK7. Interacts with SIK3. Interacts with SLC38A7; this interaction promotes the recruitment of mTORC1 to the lysosome and its subsequent activation.</text>
</comment>
<dbReference type="CDD" id="cd00200">
    <property type="entry name" value="WD40"/>
    <property type="match status" value="1"/>
</dbReference>
<feature type="repeat" description="WD" evidence="11">
    <location>
        <begin position="210"/>
        <end position="251"/>
    </location>
</feature>
<dbReference type="Ensembl" id="ENSSSCT00070053696.1">
    <property type="protein sequence ID" value="ENSSSCP00070045519.1"/>
    <property type="gene ID" value="ENSSSCG00070026773.1"/>
</dbReference>
<evidence type="ECO:0000256" key="11">
    <source>
        <dbReference type="PROSITE-ProRule" id="PRU00221"/>
    </source>
</evidence>
<dbReference type="SMR" id="A0A4X1VUI0"/>
<dbReference type="Ensembl" id="ENSSSCT00045033718.1">
    <property type="protein sequence ID" value="ENSSSCP00045023382.1"/>
    <property type="gene ID" value="ENSSSCG00045019668.1"/>
</dbReference>
<dbReference type="Proteomes" id="UP000694724">
    <property type="component" value="Unplaced"/>
</dbReference>
<dbReference type="GO" id="GO:0030674">
    <property type="term" value="F:protein-macromolecule adaptor activity"/>
    <property type="evidence" value="ECO:0007669"/>
    <property type="project" value="Ensembl"/>
</dbReference>
<dbReference type="GO" id="GO:0038202">
    <property type="term" value="P:TORC1 signaling"/>
    <property type="evidence" value="ECO:0007669"/>
    <property type="project" value="Ensembl"/>
</dbReference>
<dbReference type="FunFam" id="2.130.10.10:FF:000086">
    <property type="entry name" value="target of rapamycin complex subunit LST8"/>
    <property type="match status" value="1"/>
</dbReference>
<dbReference type="InterPro" id="IPR015943">
    <property type="entry name" value="WD40/YVTN_repeat-like_dom_sf"/>
</dbReference>
<keyword evidence="7 12" id="KW-0677">Repeat</keyword>
<feature type="region of interest" description="Disordered" evidence="13">
    <location>
        <begin position="56"/>
        <end position="99"/>
    </location>
</feature>
<dbReference type="AlphaFoldDB" id="A0A4X1VUI0"/>
<dbReference type="SMART" id="SM00320">
    <property type="entry name" value="WD40"/>
    <property type="match status" value="7"/>
</dbReference>
<accession>A0A4X1VUI0</accession>
<dbReference type="PANTHER" id="PTHR19842">
    <property type="entry name" value="G BETA-LIKE PROTEIN GBL"/>
    <property type="match status" value="1"/>
</dbReference>
<dbReference type="Proteomes" id="UP000694571">
    <property type="component" value="Unplaced"/>
</dbReference>
<evidence type="ECO:0000256" key="13">
    <source>
        <dbReference type="SAM" id="MobiDB-lite"/>
    </source>
</evidence>
<name>A0A4X1VUI0_PIG</name>
<evidence type="ECO:0000256" key="7">
    <source>
        <dbReference type="ARBA" id="ARBA00022737"/>
    </source>
</evidence>
<dbReference type="Proteomes" id="UP000694728">
    <property type="component" value="Unplaced"/>
</dbReference>
<evidence type="ECO:0000256" key="12">
    <source>
        <dbReference type="RuleBase" id="RU369068"/>
    </source>
</evidence>
<evidence type="ECO:0000256" key="9">
    <source>
        <dbReference type="ARBA" id="ARBA00023228"/>
    </source>
</evidence>
<dbReference type="GO" id="GO:0043491">
    <property type="term" value="P:phosphatidylinositol 3-kinase/protein kinase B signal transduction"/>
    <property type="evidence" value="ECO:0007669"/>
    <property type="project" value="Ensembl"/>
</dbReference>
<dbReference type="Ensembl" id="ENSSSCT00055046779.1">
    <property type="protein sequence ID" value="ENSSSCP00055037302.1"/>
    <property type="gene ID" value="ENSSSCG00055023676.1"/>
</dbReference>
<dbReference type="GO" id="GO:0031932">
    <property type="term" value="C:TORC2 complex"/>
    <property type="evidence" value="ECO:0007669"/>
    <property type="project" value="UniProtKB-UniRule"/>
</dbReference>
<dbReference type="Proteomes" id="UP000314985">
    <property type="component" value="Chromosome 3"/>
</dbReference>
<dbReference type="InterPro" id="IPR019775">
    <property type="entry name" value="WD40_repeat_CS"/>
</dbReference>
<dbReference type="GO" id="GO:0038203">
    <property type="term" value="P:TORC2 signaling"/>
    <property type="evidence" value="ECO:0007669"/>
    <property type="project" value="Ensembl"/>
</dbReference>
<dbReference type="GO" id="GO:0043539">
    <property type="term" value="F:protein serine/threonine kinase activator activity"/>
    <property type="evidence" value="ECO:0007669"/>
    <property type="project" value="Ensembl"/>
</dbReference>